<dbReference type="Proteomes" id="UP001145114">
    <property type="component" value="Unassembled WGS sequence"/>
</dbReference>
<gene>
    <name evidence="1" type="ORF">EV182_004535</name>
</gene>
<protein>
    <submittedName>
        <fullName evidence="1">Uncharacterized protein</fullName>
    </submittedName>
</protein>
<comment type="caution">
    <text evidence="1">The sequence shown here is derived from an EMBL/GenBank/DDBJ whole genome shotgun (WGS) entry which is preliminary data.</text>
</comment>
<feature type="non-terminal residue" evidence="1">
    <location>
        <position position="526"/>
    </location>
</feature>
<evidence type="ECO:0000313" key="1">
    <source>
        <dbReference type="EMBL" id="KAJ1678217.1"/>
    </source>
</evidence>
<keyword evidence="2" id="KW-1185">Reference proteome</keyword>
<proteinExistence type="predicted"/>
<dbReference type="EMBL" id="JAMZIH010001412">
    <property type="protein sequence ID" value="KAJ1678217.1"/>
    <property type="molecule type" value="Genomic_DNA"/>
</dbReference>
<accession>A0ACC1HP35</accession>
<feature type="non-terminal residue" evidence="1">
    <location>
        <position position="1"/>
    </location>
</feature>
<sequence length="526" mass="56488">DLPNRDRFGRQDVAVQFVLGTVKKRTRVDRKGGTSPRWMDTVMFDITGTGQTALMVEVLLVESATKTEEIGSCVIDLRPVFEEEESDGWHELKRKSSKPAGKIYIEFTFEPRGGRRKPRRNTVAGVTDDTVLPATSLNSGVSNPSSVIAAANAPSLEPAPSSPSVLAPPPPPSSSSSSAYLLPASVPPSRADFRPHSSSAALYRPDFASQYATAHGKKPLPSTPPTGSPYLRPQGTVMPGQVAKPPAANPASIMGLFASPPDTLSPATGVSSLHGSTLPPRQQQSSSLSSLHHHEQVATPTPPLPLPISTGSGGGYTPRPYASEEHIPHHYHHPSNNNGDSGSISNSSSCSSTIINRPPLGSKPLPTTPTPPDLITQQYPAYNPEYMADTPHYDYPESAGHPHHVMPSPYVDMPDPYMYESPYHSNNNIINGGGSSSSSHMHRPLPQPPQTMAPSYDGNTATHHHNPNHSYHNSYQPSAPPLPNEYYDGFIVESPPSMPPDNYSPWTIPPPANPGYPPNHYPSTDG</sequence>
<reference evidence="1" key="1">
    <citation type="submission" date="2022-06" db="EMBL/GenBank/DDBJ databases">
        <title>Phylogenomic reconstructions and comparative analyses of Kickxellomycotina fungi.</title>
        <authorList>
            <person name="Reynolds N.K."/>
            <person name="Stajich J.E."/>
            <person name="Barry K."/>
            <person name="Grigoriev I.V."/>
            <person name="Crous P."/>
            <person name="Smith M.E."/>
        </authorList>
    </citation>
    <scope>NUCLEOTIDE SEQUENCE</scope>
    <source>
        <strain evidence="1">RSA 2271</strain>
    </source>
</reference>
<organism evidence="1 2">
    <name type="scientific">Spiromyces aspiralis</name>
    <dbReference type="NCBI Taxonomy" id="68401"/>
    <lineage>
        <taxon>Eukaryota</taxon>
        <taxon>Fungi</taxon>
        <taxon>Fungi incertae sedis</taxon>
        <taxon>Zoopagomycota</taxon>
        <taxon>Kickxellomycotina</taxon>
        <taxon>Kickxellomycetes</taxon>
        <taxon>Kickxellales</taxon>
        <taxon>Kickxellaceae</taxon>
        <taxon>Spiromyces</taxon>
    </lineage>
</organism>
<name>A0ACC1HP35_9FUNG</name>
<evidence type="ECO:0000313" key="2">
    <source>
        <dbReference type="Proteomes" id="UP001145114"/>
    </source>
</evidence>